<dbReference type="AlphaFoldDB" id="A0A9N7N3Q3"/>
<evidence type="ECO:0000313" key="6">
    <source>
        <dbReference type="EMBL" id="CAA0821460.1"/>
    </source>
</evidence>
<keyword evidence="7" id="KW-1185">Reference proteome</keyword>
<evidence type="ECO:0000256" key="4">
    <source>
        <dbReference type="SAM" id="MobiDB-lite"/>
    </source>
</evidence>
<accession>A0A9N7N3Q3</accession>
<organism evidence="6 7">
    <name type="scientific">Striga hermonthica</name>
    <name type="common">Purple witchweed</name>
    <name type="synonym">Buchnera hermonthica</name>
    <dbReference type="NCBI Taxonomy" id="68872"/>
    <lineage>
        <taxon>Eukaryota</taxon>
        <taxon>Viridiplantae</taxon>
        <taxon>Streptophyta</taxon>
        <taxon>Embryophyta</taxon>
        <taxon>Tracheophyta</taxon>
        <taxon>Spermatophyta</taxon>
        <taxon>Magnoliopsida</taxon>
        <taxon>eudicotyledons</taxon>
        <taxon>Gunneridae</taxon>
        <taxon>Pentapetalae</taxon>
        <taxon>asterids</taxon>
        <taxon>lamiids</taxon>
        <taxon>Lamiales</taxon>
        <taxon>Orobanchaceae</taxon>
        <taxon>Buchnereae</taxon>
        <taxon>Striga</taxon>
    </lineage>
</organism>
<reference evidence="6" key="1">
    <citation type="submission" date="2019-12" db="EMBL/GenBank/DDBJ databases">
        <authorList>
            <person name="Scholes J."/>
        </authorList>
    </citation>
    <scope>NUCLEOTIDE SEQUENCE</scope>
</reference>
<feature type="domain" description="CCT" evidence="5">
    <location>
        <begin position="347"/>
        <end position="388"/>
    </location>
</feature>
<dbReference type="EMBL" id="CACSLK010020742">
    <property type="protein sequence ID" value="CAA0821460.1"/>
    <property type="molecule type" value="Genomic_DNA"/>
</dbReference>
<evidence type="ECO:0000259" key="5">
    <source>
        <dbReference type="PROSITE" id="PS51017"/>
    </source>
</evidence>
<keyword evidence="2 3" id="KW-0539">Nucleus</keyword>
<dbReference type="OrthoDB" id="153872at2759"/>
<dbReference type="Pfam" id="PF06203">
    <property type="entry name" value="CCT"/>
    <property type="match status" value="1"/>
</dbReference>
<comment type="subcellular location">
    <subcellularLocation>
        <location evidence="1 3">Nucleus</location>
    </subcellularLocation>
</comment>
<dbReference type="GO" id="GO:0006355">
    <property type="term" value="P:regulation of DNA-templated transcription"/>
    <property type="evidence" value="ECO:0007669"/>
    <property type="project" value="TreeGrafter"/>
</dbReference>
<dbReference type="PANTHER" id="PTHR31874:SF10">
    <property type="entry name" value="PROTEIN CHLOROPLAST IMPORT APPARATUS 2"/>
    <property type="match status" value="1"/>
</dbReference>
<evidence type="ECO:0000256" key="2">
    <source>
        <dbReference type="ARBA" id="ARBA00023242"/>
    </source>
</evidence>
<protein>
    <submittedName>
        <fullName evidence="6">Protein CHLOROPLAST IMPORT APPARATUS 2</fullName>
    </submittedName>
</protein>
<dbReference type="GO" id="GO:0005634">
    <property type="term" value="C:nucleus"/>
    <property type="evidence" value="ECO:0007669"/>
    <property type="project" value="UniProtKB-SubCell"/>
</dbReference>
<gene>
    <name evidence="6" type="ORF">SHERM_19462</name>
</gene>
<feature type="region of interest" description="Disordered" evidence="4">
    <location>
        <begin position="142"/>
        <end position="161"/>
    </location>
</feature>
<evidence type="ECO:0000256" key="1">
    <source>
        <dbReference type="ARBA" id="ARBA00004123"/>
    </source>
</evidence>
<sequence>MSSSCLSGGRAAAYRLELLDLGMIKSPSSTSWISSSSSPSSTLSESSNCPLAISTRKHRAPRKRPNQSYDEAAAILSTAYPKLFPTKHLTKLKRSFHTKNITFQPDTSDFLMPFQPDDSSGCLLRPAFREKLRGRLGTFPKSCRSPGETESDVSGMIGDDGREDFDGKSIILDEEINCIMGNLGARSESIEGFDIFDEINSNYVDDNCNFTRIGGVQAGGFCYGYPVWLGFEYGPGGVRKETRNVDGGDNWWRFPSVGTADKAAINSPAEKKKKKKKKAADIKCAGAGLRPRKSGGGLLLKLNYEGVLKEWSDKASPFAGESEPVAGNDVQVRLAQIDLLWDKRGIREASVLRYKEKRRNRLFSKKIIQVYKVNADRRPRIKGQFVRTPNSSCD</sequence>
<evidence type="ECO:0000313" key="7">
    <source>
        <dbReference type="Proteomes" id="UP001153555"/>
    </source>
</evidence>
<evidence type="ECO:0000256" key="3">
    <source>
        <dbReference type="PROSITE-ProRule" id="PRU00357"/>
    </source>
</evidence>
<dbReference type="InterPro" id="IPR052453">
    <property type="entry name" value="CONSTANS-like_ZF"/>
</dbReference>
<proteinExistence type="predicted"/>
<name>A0A9N7N3Q3_STRHE</name>
<dbReference type="InterPro" id="IPR010402">
    <property type="entry name" value="CCT_domain"/>
</dbReference>
<dbReference type="PROSITE" id="PS51017">
    <property type="entry name" value="CCT"/>
    <property type="match status" value="1"/>
</dbReference>
<comment type="caution">
    <text evidence="6">The sequence shown here is derived from an EMBL/GenBank/DDBJ whole genome shotgun (WGS) entry which is preliminary data.</text>
</comment>
<dbReference type="PANTHER" id="PTHR31874">
    <property type="entry name" value="CCT MOTIF FAMILY PROTEIN, EXPRESSED"/>
    <property type="match status" value="1"/>
</dbReference>
<dbReference type="Proteomes" id="UP001153555">
    <property type="component" value="Unassembled WGS sequence"/>
</dbReference>